<proteinExistence type="predicted"/>
<dbReference type="OrthoDB" id="10344524at2759"/>
<reference evidence="2 3" key="1">
    <citation type="journal article" date="2017" name="Genome Biol. Evol.">
        <title>Phytophthora megakarya and P. palmivora, closely related causal agents of cacao black pod rot, underwent increases in genome sizes and gene numbers by different mechanisms.</title>
        <authorList>
            <person name="Ali S.S."/>
            <person name="Shao J."/>
            <person name="Lary D.J."/>
            <person name="Kronmiller B."/>
            <person name="Shen D."/>
            <person name="Strem M.D."/>
            <person name="Amoako-Attah I."/>
            <person name="Akrofi A.Y."/>
            <person name="Begoude B.A."/>
            <person name="Ten Hoopen G.M."/>
            <person name="Coulibaly K."/>
            <person name="Kebe B.I."/>
            <person name="Melnick R.L."/>
            <person name="Guiltinan M.J."/>
            <person name="Tyler B.M."/>
            <person name="Meinhardt L.W."/>
            <person name="Bailey B.A."/>
        </authorList>
    </citation>
    <scope>NUCLEOTIDE SEQUENCE [LARGE SCALE GENOMIC DNA]</scope>
    <source>
        <strain evidence="3">sbr112.9</strain>
    </source>
</reference>
<gene>
    <name evidence="2" type="ORF">PHPALM_5614</name>
</gene>
<feature type="coiled-coil region" evidence="1">
    <location>
        <begin position="110"/>
        <end position="195"/>
    </location>
</feature>
<dbReference type="Proteomes" id="UP000237271">
    <property type="component" value="Unassembled WGS sequence"/>
</dbReference>
<accession>A0A2P4YGY0</accession>
<keyword evidence="1" id="KW-0175">Coiled coil</keyword>
<comment type="caution">
    <text evidence="2">The sequence shown here is derived from an EMBL/GenBank/DDBJ whole genome shotgun (WGS) entry which is preliminary data.</text>
</comment>
<name>A0A2P4YGY0_9STRA</name>
<protein>
    <submittedName>
        <fullName evidence="2">Uncharacterized protein</fullName>
    </submittedName>
</protein>
<evidence type="ECO:0000313" key="2">
    <source>
        <dbReference type="EMBL" id="POM77061.1"/>
    </source>
</evidence>
<organism evidence="2 3">
    <name type="scientific">Phytophthora palmivora</name>
    <dbReference type="NCBI Taxonomy" id="4796"/>
    <lineage>
        <taxon>Eukaryota</taxon>
        <taxon>Sar</taxon>
        <taxon>Stramenopiles</taxon>
        <taxon>Oomycota</taxon>
        <taxon>Peronosporomycetes</taxon>
        <taxon>Peronosporales</taxon>
        <taxon>Peronosporaceae</taxon>
        <taxon>Phytophthora</taxon>
    </lineage>
</organism>
<sequence length="227" mass="26295">MSINAFSSICQPEELAVYDRNKVELSRLKLLDFDGELQQFKMENEMLSRQVSEQRTKFENKLKGELAVHIRTAEEKQKSLRAELDVRLGGAINDRENKLRLLTQESRSAQDHYLATMEKLQTECDSLREQLHTAKLDLQEEQKQAQEREVQLEYEGTKKLREIKAHYDTTHTKLTEKLELTRKKLQEVLRQQDQDQLVQLGLLASTIDSEKQKGAIQLAEQNGKASA</sequence>
<keyword evidence="3" id="KW-1185">Reference proteome</keyword>
<evidence type="ECO:0000256" key="1">
    <source>
        <dbReference type="SAM" id="Coils"/>
    </source>
</evidence>
<evidence type="ECO:0000313" key="3">
    <source>
        <dbReference type="Proteomes" id="UP000237271"/>
    </source>
</evidence>
<dbReference type="EMBL" id="NCKW01003013">
    <property type="protein sequence ID" value="POM77061.1"/>
    <property type="molecule type" value="Genomic_DNA"/>
</dbReference>
<dbReference type="AlphaFoldDB" id="A0A2P4YGY0"/>